<evidence type="ECO:0000256" key="9">
    <source>
        <dbReference type="ARBA" id="ARBA00023136"/>
    </source>
</evidence>
<reference evidence="13 14" key="1">
    <citation type="journal article" date="2015" name="Environ. Microbiol.">
        <title>Metagenome sequence of Elaphomyces granulatus from sporocarp tissue reveals Ascomycota ectomycorrhizal fingerprints of genome expansion and a Proteobacteria-rich microbiome.</title>
        <authorList>
            <person name="Quandt C.A."/>
            <person name="Kohler A."/>
            <person name="Hesse C.N."/>
            <person name="Sharpton T.J."/>
            <person name="Martin F."/>
            <person name="Spatafora J.W."/>
        </authorList>
    </citation>
    <scope>NUCLEOTIDE SEQUENCE [LARGE SCALE GENOMIC DNA]</scope>
    <source>
        <strain evidence="13 14">OSC145934</strain>
    </source>
</reference>
<name>A0A232LT47_9EURO</name>
<dbReference type="Pfam" id="PF03901">
    <property type="entry name" value="Glyco_transf_22"/>
    <property type="match status" value="1"/>
</dbReference>
<keyword evidence="4 11" id="KW-0328">Glycosyltransferase</keyword>
<comment type="subcellular location">
    <subcellularLocation>
        <location evidence="1 11">Endoplasmic reticulum membrane</location>
        <topology evidence="1 11">Multi-pass membrane protein</topology>
    </subcellularLocation>
</comment>
<dbReference type="InterPro" id="IPR005599">
    <property type="entry name" value="GPI_mannosylTrfase"/>
</dbReference>
<sequence length="569" mass="64157">MWRRTYLFLLLVRIFFAFSPSYLHPDENFQGPEVFAGRIYPYPSHATWEFTSAHPIRSVFPLWLVYSLPMRLIRWYYNETGKGSPPPELVYYALRGGMLMLSFVLEDWAIYELVSSPLSSPRNRRKAVVLVASSYVTWTYQTHTFSNSLETLLVAWGLVLIQRIVDKSLGLLLMYSAIVGGSPWCIQSNHLPCFPPPTWPTVASALHPEASINLPRSLPSVGSNPVLHRPLSVLCIILFGFFFALTAVLTDTAFYRPSISIWKALRAPMIITPLNNLLYNSNPANLATHGLHPRYQHFLANLPQLLGPAYLVIIWSLWLEPLRRLKNRRAISAISGAMILSIFPHQEPRFLIPCVPLLLTCVRRSRPFFVAWIIFNAALGFLMGVYHQGGVIPTQLNIPAIVSTSISKQADGPTAASRMEEATATVFWWKTYSPPLWLLGDNSSPAVEIITRDLMGIPGAEMARELEITLPGCQAHHPAMVGDSSSNRSFVFLVAPQSAMFLDRFTRPSLSQAPPSVSVDFELQKLWTYTKHFNLDDLDFDEDGIFATLRRVIGRRGLNVWSVKRLGCN</sequence>
<comment type="pathway">
    <text evidence="2">Glycolipid biosynthesis; glycosylphosphatidylinositol-anchor biosynthesis.</text>
</comment>
<evidence type="ECO:0000256" key="2">
    <source>
        <dbReference type="ARBA" id="ARBA00004687"/>
    </source>
</evidence>
<feature type="chain" id="PRO_5012059442" description="Mannosyltransferase" evidence="12">
    <location>
        <begin position="24"/>
        <end position="569"/>
    </location>
</feature>
<dbReference type="Proteomes" id="UP000243515">
    <property type="component" value="Unassembled WGS sequence"/>
</dbReference>
<proteinExistence type="inferred from homology"/>
<evidence type="ECO:0000256" key="11">
    <source>
        <dbReference type="RuleBase" id="RU363075"/>
    </source>
</evidence>
<evidence type="ECO:0000313" key="13">
    <source>
        <dbReference type="EMBL" id="OXV06987.1"/>
    </source>
</evidence>
<dbReference type="GO" id="GO:0005789">
    <property type="term" value="C:endoplasmic reticulum membrane"/>
    <property type="evidence" value="ECO:0007669"/>
    <property type="project" value="UniProtKB-SubCell"/>
</dbReference>
<evidence type="ECO:0000313" key="14">
    <source>
        <dbReference type="Proteomes" id="UP000243515"/>
    </source>
</evidence>
<keyword evidence="14" id="KW-1185">Reference proteome</keyword>
<gene>
    <name evidence="13" type="ORF">Egran_05248</name>
</gene>
<dbReference type="AlphaFoldDB" id="A0A232LT47"/>
<dbReference type="OrthoDB" id="10066429at2759"/>
<protein>
    <recommendedName>
        <fullName evidence="11">Mannosyltransferase</fullName>
        <ecNumber evidence="11">2.4.1.-</ecNumber>
    </recommendedName>
</protein>
<evidence type="ECO:0000256" key="5">
    <source>
        <dbReference type="ARBA" id="ARBA00022679"/>
    </source>
</evidence>
<evidence type="ECO:0000256" key="6">
    <source>
        <dbReference type="ARBA" id="ARBA00022692"/>
    </source>
</evidence>
<dbReference type="GO" id="GO:0006506">
    <property type="term" value="P:GPI anchor biosynthetic process"/>
    <property type="evidence" value="ECO:0007669"/>
    <property type="project" value="UniProtKB-KW"/>
</dbReference>
<keyword evidence="5" id="KW-0808">Transferase</keyword>
<dbReference type="PANTHER" id="PTHR22760">
    <property type="entry name" value="GLYCOSYLTRANSFERASE"/>
    <property type="match status" value="1"/>
</dbReference>
<evidence type="ECO:0000256" key="1">
    <source>
        <dbReference type="ARBA" id="ARBA00004477"/>
    </source>
</evidence>
<keyword evidence="3" id="KW-0337">GPI-anchor biosynthesis</keyword>
<keyword evidence="8" id="KW-1133">Transmembrane helix</keyword>
<accession>A0A232LT47</accession>
<keyword evidence="12" id="KW-0732">Signal</keyword>
<organism evidence="13 14">
    <name type="scientific">Elaphomyces granulatus</name>
    <dbReference type="NCBI Taxonomy" id="519963"/>
    <lineage>
        <taxon>Eukaryota</taxon>
        <taxon>Fungi</taxon>
        <taxon>Dikarya</taxon>
        <taxon>Ascomycota</taxon>
        <taxon>Pezizomycotina</taxon>
        <taxon>Eurotiomycetes</taxon>
        <taxon>Eurotiomycetidae</taxon>
        <taxon>Eurotiales</taxon>
        <taxon>Elaphomycetaceae</taxon>
        <taxon>Elaphomyces</taxon>
    </lineage>
</organism>
<evidence type="ECO:0000256" key="4">
    <source>
        <dbReference type="ARBA" id="ARBA00022676"/>
    </source>
</evidence>
<evidence type="ECO:0000256" key="8">
    <source>
        <dbReference type="ARBA" id="ARBA00022989"/>
    </source>
</evidence>
<dbReference type="EC" id="2.4.1.-" evidence="11"/>
<evidence type="ECO:0000256" key="10">
    <source>
        <dbReference type="ARBA" id="ARBA00038466"/>
    </source>
</evidence>
<keyword evidence="6" id="KW-0812">Transmembrane</keyword>
<evidence type="ECO:0000256" key="3">
    <source>
        <dbReference type="ARBA" id="ARBA00022502"/>
    </source>
</evidence>
<evidence type="ECO:0000256" key="7">
    <source>
        <dbReference type="ARBA" id="ARBA00022824"/>
    </source>
</evidence>
<comment type="similarity">
    <text evidence="10">Belongs to the glycosyltransferase 22 family. PIGZ subfamily.</text>
</comment>
<comment type="caution">
    <text evidence="13">The sequence shown here is derived from an EMBL/GenBank/DDBJ whole genome shotgun (WGS) entry which is preliminary data.</text>
</comment>
<evidence type="ECO:0000256" key="12">
    <source>
        <dbReference type="SAM" id="SignalP"/>
    </source>
</evidence>
<dbReference type="EMBL" id="NPHW01005224">
    <property type="protein sequence ID" value="OXV06987.1"/>
    <property type="molecule type" value="Genomic_DNA"/>
</dbReference>
<dbReference type="PANTHER" id="PTHR22760:SF3">
    <property type="entry name" value="GPI MANNOSYLTRANSFERASE 4"/>
    <property type="match status" value="1"/>
</dbReference>
<dbReference type="GO" id="GO:0000026">
    <property type="term" value="F:alpha-1,2-mannosyltransferase activity"/>
    <property type="evidence" value="ECO:0007669"/>
    <property type="project" value="TreeGrafter"/>
</dbReference>
<feature type="signal peptide" evidence="12">
    <location>
        <begin position="1"/>
        <end position="23"/>
    </location>
</feature>
<keyword evidence="7 11" id="KW-0256">Endoplasmic reticulum</keyword>
<keyword evidence="9" id="KW-0472">Membrane</keyword>